<feature type="transmembrane region" description="Helical" evidence="1">
    <location>
        <begin position="339"/>
        <end position="358"/>
    </location>
</feature>
<feature type="transmembrane region" description="Helical" evidence="1">
    <location>
        <begin position="370"/>
        <end position="392"/>
    </location>
</feature>
<dbReference type="NCBIfam" id="TIGR00254">
    <property type="entry name" value="GGDEF"/>
    <property type="match status" value="1"/>
</dbReference>
<dbReference type="InterPro" id="IPR011622">
    <property type="entry name" value="7TMR_DISM_rcpt_extracell_dom2"/>
</dbReference>
<dbReference type="EMBL" id="CP019239">
    <property type="protein sequence ID" value="APW44052.1"/>
    <property type="molecule type" value="Genomic_DNA"/>
</dbReference>
<feature type="chain" id="PRO_5010340689" description="GGDEF domain-containing protein" evidence="2">
    <location>
        <begin position="23"/>
        <end position="585"/>
    </location>
</feature>
<dbReference type="Pfam" id="PF07696">
    <property type="entry name" value="7TMR-DISMED2"/>
    <property type="match status" value="1"/>
</dbReference>
<dbReference type="Gene3D" id="3.30.70.270">
    <property type="match status" value="1"/>
</dbReference>
<sequence length="585" mass="64096">MPYLLVRVLLALLCLGSSPVWAWAPVPADTIVLGDGNTSFEVTSDLATWLDGGSNTSIATASSMPQKFESGPALKRHRLGNNVTLWVRLRLARASGDNAAWTLNIPQPFIDAVTLYQPDGKGGWTEQSAGDTLAQTAWNRRGLYPDFDLHLPAGPPQEVYLKVRNFKHLSMPIRLATLAERQTERLTEWLALGLMLGALLTLSVLSLIRLIEHRNLSDGWAALYGLLVMATVAQVNGVLNAVVWVHLPEWADYANSVMPVVAVGCSLLLMRNLYTLSTHYHRYDRFLDSTAWAAIASVLSYAVLDRVTADWVGAIVLLFVTTVGLVVTLLSWRGGSSIWRWLMLAYLPQFLGLLRLVAEAAGLVPTLWEMRYLTSLGVALSVPSMVYALSLITHDRKELVVRAKHLPTQDALTGLLTTEAFQKQLDDAYERVLDSHEPVALVRVHIVNHDHIRATYGGTTAEHCLLRAVVKLQRILRDVDPAGRVGANSFAILMEGVTTREAVTERIVKLIASGLIPLPGLEPEVTLQFQAACVLLQTNPVPPESALAELEAVLLGMSPRTRRPIRFLEPVPTLAAALDTASVPA</sequence>
<keyword evidence="1" id="KW-0812">Transmembrane</keyword>
<feature type="transmembrane region" description="Helical" evidence="1">
    <location>
        <begin position="310"/>
        <end position="332"/>
    </location>
</feature>
<evidence type="ECO:0000256" key="1">
    <source>
        <dbReference type="SAM" id="Phobius"/>
    </source>
</evidence>
<protein>
    <recommendedName>
        <fullName evidence="3">GGDEF domain-containing protein</fullName>
    </recommendedName>
</protein>
<feature type="transmembrane region" description="Helical" evidence="1">
    <location>
        <begin position="286"/>
        <end position="304"/>
    </location>
</feature>
<evidence type="ECO:0000256" key="2">
    <source>
        <dbReference type="SAM" id="SignalP"/>
    </source>
</evidence>
<dbReference type="eggNOG" id="COG2199">
    <property type="taxonomic scope" value="Bacteria"/>
</dbReference>
<gene>
    <name evidence="4" type="ORF">RS694_16930</name>
</gene>
<feature type="transmembrane region" description="Helical" evidence="1">
    <location>
        <begin position="223"/>
        <end position="247"/>
    </location>
</feature>
<dbReference type="InterPro" id="IPR043128">
    <property type="entry name" value="Rev_trsase/Diguanyl_cyclase"/>
</dbReference>
<evidence type="ECO:0000313" key="4">
    <source>
        <dbReference type="EMBL" id="APW44052.1"/>
    </source>
</evidence>
<keyword evidence="1" id="KW-0472">Membrane</keyword>
<dbReference type="AlphaFoldDB" id="A0A1P8KDK6"/>
<dbReference type="Proteomes" id="UP000186110">
    <property type="component" value="Chromosome"/>
</dbReference>
<dbReference type="KEGG" id="rsb:RS694_16930"/>
<keyword evidence="1" id="KW-1133">Transmembrane helix</keyword>
<evidence type="ECO:0000313" key="5">
    <source>
        <dbReference type="Proteomes" id="UP000186110"/>
    </source>
</evidence>
<dbReference type="STRING" id="1484693.RS694_16930"/>
<evidence type="ECO:0000259" key="3">
    <source>
        <dbReference type="SMART" id="SM00267"/>
    </source>
</evidence>
<feature type="transmembrane region" description="Helical" evidence="1">
    <location>
        <begin position="189"/>
        <end position="211"/>
    </location>
</feature>
<feature type="transmembrane region" description="Helical" evidence="1">
    <location>
        <begin position="253"/>
        <end position="274"/>
    </location>
</feature>
<dbReference type="Pfam" id="PF07695">
    <property type="entry name" value="7TMR-DISM_7TM"/>
    <property type="match status" value="1"/>
</dbReference>
<keyword evidence="5" id="KW-1185">Reference proteome</keyword>
<dbReference type="InterPro" id="IPR000160">
    <property type="entry name" value="GGDEF_dom"/>
</dbReference>
<feature type="domain" description="GGDEF" evidence="3">
    <location>
        <begin position="396"/>
        <end position="568"/>
    </location>
</feature>
<reference evidence="4 5" key="1">
    <citation type="submission" date="2017-01" db="EMBL/GenBank/DDBJ databases">
        <authorList>
            <person name="Mah S.A."/>
            <person name="Swanson W.J."/>
            <person name="Moy G.W."/>
            <person name="Vacquier V.D."/>
        </authorList>
    </citation>
    <scope>NUCLEOTIDE SEQUENCE [LARGE SCALE GENOMIC DNA]</scope>
    <source>
        <strain evidence="4 5">DSM 22694</strain>
    </source>
</reference>
<dbReference type="SUPFAM" id="SSF55073">
    <property type="entry name" value="Nucleotide cyclase"/>
    <property type="match status" value="1"/>
</dbReference>
<accession>A0A1P8KDK6</accession>
<dbReference type="Pfam" id="PF00990">
    <property type="entry name" value="GGDEF"/>
    <property type="match status" value="1"/>
</dbReference>
<dbReference type="InterPro" id="IPR011623">
    <property type="entry name" value="7TMR_DISM_rcpt_extracell_dom1"/>
</dbReference>
<name>A0A1P8KDK6_9BURK</name>
<feature type="signal peptide" evidence="2">
    <location>
        <begin position="1"/>
        <end position="22"/>
    </location>
</feature>
<dbReference type="Gene3D" id="2.60.40.2380">
    <property type="match status" value="1"/>
</dbReference>
<proteinExistence type="predicted"/>
<keyword evidence="2" id="KW-0732">Signal</keyword>
<dbReference type="InterPro" id="IPR029787">
    <property type="entry name" value="Nucleotide_cyclase"/>
</dbReference>
<dbReference type="RefSeq" id="WP_029708506.1">
    <property type="nucleotide sequence ID" value="NZ_CP019239.1"/>
</dbReference>
<dbReference type="SMART" id="SM00267">
    <property type="entry name" value="GGDEF"/>
    <property type="match status" value="1"/>
</dbReference>
<organism evidence="4 5">
    <name type="scientific">Rhodoferax saidenbachensis</name>
    <dbReference type="NCBI Taxonomy" id="1484693"/>
    <lineage>
        <taxon>Bacteria</taxon>
        <taxon>Pseudomonadati</taxon>
        <taxon>Pseudomonadota</taxon>
        <taxon>Betaproteobacteria</taxon>
        <taxon>Burkholderiales</taxon>
        <taxon>Comamonadaceae</taxon>
        <taxon>Rhodoferax</taxon>
    </lineage>
</organism>